<dbReference type="RefSeq" id="WP_343928669.1">
    <property type="nucleotide sequence ID" value="NZ_BAAAEN010000037.1"/>
</dbReference>
<evidence type="ECO:0000313" key="1">
    <source>
        <dbReference type="EMBL" id="GAA0531332.1"/>
    </source>
</evidence>
<dbReference type="Proteomes" id="UP001501706">
    <property type="component" value="Unassembled WGS sequence"/>
</dbReference>
<keyword evidence="2" id="KW-1185">Reference proteome</keyword>
<reference evidence="2" key="1">
    <citation type="journal article" date="2019" name="Int. J. Syst. Evol. Microbiol.">
        <title>The Global Catalogue of Microorganisms (GCM) 10K type strain sequencing project: providing services to taxonomists for standard genome sequencing and annotation.</title>
        <authorList>
            <consortium name="The Broad Institute Genomics Platform"/>
            <consortium name="The Broad Institute Genome Sequencing Center for Infectious Disease"/>
            <person name="Wu L."/>
            <person name="Ma J."/>
        </authorList>
    </citation>
    <scope>NUCLEOTIDE SEQUENCE [LARGE SCALE GENOMIC DNA]</scope>
    <source>
        <strain evidence="2">JCM 14330</strain>
    </source>
</reference>
<proteinExistence type="predicted"/>
<comment type="caution">
    <text evidence="1">The sequence shown here is derived from an EMBL/GenBank/DDBJ whole genome shotgun (WGS) entry which is preliminary data.</text>
</comment>
<evidence type="ECO:0000313" key="2">
    <source>
        <dbReference type="Proteomes" id="UP001501706"/>
    </source>
</evidence>
<gene>
    <name evidence="1" type="ORF">GCM10009097_55950</name>
</gene>
<organism evidence="1 2">
    <name type="scientific">Pigmentiphaga daeguensis</name>
    <dbReference type="NCBI Taxonomy" id="414049"/>
    <lineage>
        <taxon>Bacteria</taxon>
        <taxon>Pseudomonadati</taxon>
        <taxon>Pseudomonadota</taxon>
        <taxon>Betaproteobacteria</taxon>
        <taxon>Burkholderiales</taxon>
        <taxon>Alcaligenaceae</taxon>
        <taxon>Pigmentiphaga</taxon>
    </lineage>
</organism>
<name>A0ABP3N298_9BURK</name>
<sequence>MEAKHTPGPWELRDEFGMQGLVYAQGLEYPVASTTGYYNRAGQTEHNARLIAAAPELLEALRDVVRAEMFLPDHPQRQAAYATARAAIAKATA</sequence>
<dbReference type="EMBL" id="BAAAEN010000037">
    <property type="protein sequence ID" value="GAA0531332.1"/>
    <property type="molecule type" value="Genomic_DNA"/>
</dbReference>
<protein>
    <submittedName>
        <fullName evidence="1">Uncharacterized protein</fullName>
    </submittedName>
</protein>
<accession>A0ABP3N298</accession>